<evidence type="ECO:0000256" key="5">
    <source>
        <dbReference type="ARBA" id="ARBA00037300"/>
    </source>
</evidence>
<dbReference type="CDD" id="cd09865">
    <property type="entry name" value="PIN_ScUtp23p-like"/>
    <property type="match status" value="1"/>
</dbReference>
<comment type="function">
    <text evidence="5">Involved in rRNA-processing and ribosome biogenesis.</text>
</comment>
<keyword evidence="3" id="KW-0698">rRNA processing</keyword>
<gene>
    <name evidence="9" type="ORF">IWZ03DRAFT_308231</name>
</gene>
<dbReference type="InterPro" id="IPR029060">
    <property type="entry name" value="PIN-like_dom_sf"/>
</dbReference>
<comment type="caution">
    <text evidence="9">The sequence shown here is derived from an EMBL/GenBank/DDBJ whole genome shotgun (WGS) entry which is preliminary data.</text>
</comment>
<keyword evidence="4" id="KW-0539">Nucleus</keyword>
<evidence type="ECO:0000313" key="9">
    <source>
        <dbReference type="EMBL" id="KAK7520108.1"/>
    </source>
</evidence>
<evidence type="ECO:0000256" key="6">
    <source>
        <dbReference type="ARBA" id="ARBA00038503"/>
    </source>
</evidence>
<keyword evidence="10" id="KW-1185">Reference proteome</keyword>
<organism evidence="9 10">
    <name type="scientific">Phyllosticta citriasiana</name>
    <dbReference type="NCBI Taxonomy" id="595635"/>
    <lineage>
        <taxon>Eukaryota</taxon>
        <taxon>Fungi</taxon>
        <taxon>Dikarya</taxon>
        <taxon>Ascomycota</taxon>
        <taxon>Pezizomycotina</taxon>
        <taxon>Dothideomycetes</taxon>
        <taxon>Dothideomycetes incertae sedis</taxon>
        <taxon>Botryosphaeriales</taxon>
        <taxon>Phyllostictaceae</taxon>
        <taxon>Phyllosticta</taxon>
    </lineage>
</organism>
<protein>
    <submittedName>
        <fullName evidence="9">Fcf1-domain-containing protein</fullName>
    </submittedName>
</protein>
<evidence type="ECO:0000256" key="1">
    <source>
        <dbReference type="ARBA" id="ARBA00004604"/>
    </source>
</evidence>
<dbReference type="InterPro" id="IPR006984">
    <property type="entry name" value="Fcf1/UTP23"/>
</dbReference>
<feature type="region of interest" description="Disordered" evidence="7">
    <location>
        <begin position="160"/>
        <end position="284"/>
    </location>
</feature>
<evidence type="ECO:0000256" key="2">
    <source>
        <dbReference type="ARBA" id="ARBA00022517"/>
    </source>
</evidence>
<feature type="compositionally biased region" description="Basic and acidic residues" evidence="7">
    <location>
        <begin position="160"/>
        <end position="171"/>
    </location>
</feature>
<feature type="domain" description="UTP23 sensor motif region" evidence="8">
    <location>
        <begin position="216"/>
        <end position="234"/>
    </location>
</feature>
<dbReference type="Pfam" id="PF24779">
    <property type="entry name" value="UTP23_sensor"/>
    <property type="match status" value="1"/>
</dbReference>
<dbReference type="InterPro" id="IPR057776">
    <property type="entry name" value="UTP23_sensor"/>
</dbReference>
<sequence length="284" mass="31992">MRGKRAKQYRKLMHQYGLTFGFREPYQVLVDADMVKDTHRCKMDLPAYIERTLQGKAKIMITQCSMRHLYADRDQQVIAKAQEFERRRCNHHTLEEPLSTLDCLSSVVDPSGNKNNKHRYVVASQEQKVRALMRQIPGVPLVYMNRSVMIMEPMANATEGVREKAEHEKFKAGIKTRPTGNPTATTKRKRDEHGGDDSEGSAEEEDTKATEPEPKKQKRRGPKGPNPLSVKKAKAPAQPVAQKTKKDSASAADGTSGEPAKRKRRRKPKTEDGTSGEQGAQREA</sequence>
<dbReference type="SUPFAM" id="SSF88723">
    <property type="entry name" value="PIN domain-like"/>
    <property type="match status" value="1"/>
</dbReference>
<dbReference type="PANTHER" id="PTHR12416">
    <property type="entry name" value="RRNA-PROCESSING PROTEIN UTP23 HOMOLOG"/>
    <property type="match status" value="1"/>
</dbReference>
<dbReference type="Pfam" id="PF04900">
    <property type="entry name" value="Fcf1"/>
    <property type="match status" value="1"/>
</dbReference>
<evidence type="ECO:0000313" key="10">
    <source>
        <dbReference type="Proteomes" id="UP001363622"/>
    </source>
</evidence>
<name>A0ABR1KRD4_9PEZI</name>
<evidence type="ECO:0000256" key="4">
    <source>
        <dbReference type="ARBA" id="ARBA00023242"/>
    </source>
</evidence>
<accession>A0ABR1KRD4</accession>
<evidence type="ECO:0000259" key="8">
    <source>
        <dbReference type="Pfam" id="PF24779"/>
    </source>
</evidence>
<dbReference type="EMBL" id="JBBPHU010000003">
    <property type="protein sequence ID" value="KAK7520108.1"/>
    <property type="molecule type" value="Genomic_DNA"/>
</dbReference>
<evidence type="ECO:0000256" key="3">
    <source>
        <dbReference type="ARBA" id="ARBA00022552"/>
    </source>
</evidence>
<dbReference type="Proteomes" id="UP001363622">
    <property type="component" value="Unassembled WGS sequence"/>
</dbReference>
<comment type="similarity">
    <text evidence="6">Belongs to the UTP23/FCF1 family. UTP23 subfamily.</text>
</comment>
<keyword evidence="2" id="KW-0690">Ribosome biogenesis</keyword>
<evidence type="ECO:0000256" key="7">
    <source>
        <dbReference type="SAM" id="MobiDB-lite"/>
    </source>
</evidence>
<reference evidence="9 10" key="1">
    <citation type="submission" date="2024-04" db="EMBL/GenBank/DDBJ databases">
        <title>Phyllosticta paracitricarpa is synonymous to the EU quarantine fungus P. citricarpa based on phylogenomic analyses.</title>
        <authorList>
            <consortium name="Lawrence Berkeley National Laboratory"/>
            <person name="Van Ingen-Buijs V.A."/>
            <person name="Van Westerhoven A.C."/>
            <person name="Haridas S."/>
            <person name="Skiadas P."/>
            <person name="Martin F."/>
            <person name="Groenewald J.Z."/>
            <person name="Crous P.W."/>
            <person name="Seidl M.F."/>
        </authorList>
    </citation>
    <scope>NUCLEOTIDE SEQUENCE [LARGE SCALE GENOMIC DNA]</scope>
    <source>
        <strain evidence="9 10">CBS 123371</strain>
    </source>
</reference>
<feature type="compositionally biased region" description="Acidic residues" evidence="7">
    <location>
        <begin position="197"/>
        <end position="206"/>
    </location>
</feature>
<comment type="subcellular location">
    <subcellularLocation>
        <location evidence="1">Nucleus</location>
        <location evidence="1">Nucleolus</location>
    </subcellularLocation>
</comment>
<proteinExistence type="inferred from homology"/>
<dbReference type="Gene3D" id="3.40.50.1010">
    <property type="entry name" value="5'-nuclease"/>
    <property type="match status" value="1"/>
</dbReference>